<reference evidence="2 3" key="1">
    <citation type="submission" date="2016-05" db="EMBL/GenBank/DDBJ databases">
        <title>Genomic Taxonomy of the Vibrionaceae.</title>
        <authorList>
            <person name="Gomez-Gil B."/>
            <person name="Enciso-Ibarra J."/>
        </authorList>
    </citation>
    <scope>NUCLEOTIDE SEQUENCE [LARGE SCALE GENOMIC DNA]</scope>
    <source>
        <strain evidence="2 3">CAIM 1920</strain>
    </source>
</reference>
<dbReference type="PANTHER" id="PTHR43689:SF8">
    <property type="entry name" value="ALPHA_BETA-HYDROLASES SUPERFAMILY PROTEIN"/>
    <property type="match status" value="1"/>
</dbReference>
<comment type="caution">
    <text evidence="2">The sequence shown here is derived from an EMBL/GenBank/DDBJ whole genome shotgun (WGS) entry which is preliminary data.</text>
</comment>
<dbReference type="SUPFAM" id="SSF53474">
    <property type="entry name" value="alpha/beta-Hydrolases"/>
    <property type="match status" value="1"/>
</dbReference>
<name>A0A1C3EMP9_9GAMM</name>
<evidence type="ECO:0000313" key="2">
    <source>
        <dbReference type="EMBL" id="ODA34495.1"/>
    </source>
</evidence>
<keyword evidence="3" id="KW-1185">Reference proteome</keyword>
<dbReference type="InterPro" id="IPR029058">
    <property type="entry name" value="AB_hydrolase_fold"/>
</dbReference>
<dbReference type="Pfam" id="PF12697">
    <property type="entry name" value="Abhydrolase_6"/>
    <property type="match status" value="1"/>
</dbReference>
<dbReference type="AlphaFoldDB" id="A0A1C3EMP9"/>
<protein>
    <submittedName>
        <fullName evidence="2">Thioesterase</fullName>
    </submittedName>
</protein>
<dbReference type="PRINTS" id="PR00111">
    <property type="entry name" value="ABHYDROLASE"/>
</dbReference>
<accession>A0A1C3EMP9</accession>
<feature type="domain" description="AB hydrolase-1" evidence="1">
    <location>
        <begin position="54"/>
        <end position="291"/>
    </location>
</feature>
<sequence length="307" mass="34731">MYSEEQVWRELQQYLPSDNQLTDELMPREKFFGLSNYNIHLDEYIPTDETDVCIIVFHGVGGNGRLLSFMAIPLFKQGYEVICPDLPGYGFSEFEKYPTYNDWIDIGCEIAKSKIAENKKVILLGLSAGGMLAYNVACKVGKVNGLIITNILDNRITTVREHSARYKFMGTYGLSLLKKVPSVIKKIKVPISLCTNMKGLVNDKRVLNVLLKDKRGAGNNVELGFLLSMMNSVPVKEPEEFTDIPVLLCHPGDDKWTPTSISELFFDRIKASKYKVILENCGHFPIEQPGKEKMEDKILNFIRSTTS</sequence>
<dbReference type="Proteomes" id="UP000094936">
    <property type="component" value="Unassembled WGS sequence"/>
</dbReference>
<dbReference type="Gene3D" id="3.40.50.1820">
    <property type="entry name" value="alpha/beta hydrolase"/>
    <property type="match status" value="1"/>
</dbReference>
<evidence type="ECO:0000313" key="3">
    <source>
        <dbReference type="Proteomes" id="UP000094936"/>
    </source>
</evidence>
<gene>
    <name evidence="2" type="ORF">A8L45_05860</name>
</gene>
<organism evidence="2 3">
    <name type="scientific">Veronia pacifica</name>
    <dbReference type="NCBI Taxonomy" id="1080227"/>
    <lineage>
        <taxon>Bacteria</taxon>
        <taxon>Pseudomonadati</taxon>
        <taxon>Pseudomonadota</taxon>
        <taxon>Gammaproteobacteria</taxon>
        <taxon>Vibrionales</taxon>
        <taxon>Vibrionaceae</taxon>
        <taxon>Veronia</taxon>
    </lineage>
</organism>
<dbReference type="InterPro" id="IPR000073">
    <property type="entry name" value="AB_hydrolase_1"/>
</dbReference>
<dbReference type="STRING" id="1080227.A8L45_05860"/>
<dbReference type="EMBL" id="LYBM01000007">
    <property type="protein sequence ID" value="ODA34495.1"/>
    <property type="molecule type" value="Genomic_DNA"/>
</dbReference>
<dbReference type="OrthoDB" id="9808398at2"/>
<dbReference type="PANTHER" id="PTHR43689">
    <property type="entry name" value="HYDROLASE"/>
    <property type="match status" value="1"/>
</dbReference>
<evidence type="ECO:0000259" key="1">
    <source>
        <dbReference type="Pfam" id="PF12697"/>
    </source>
</evidence>
<dbReference type="RefSeq" id="WP_068900187.1">
    <property type="nucleotide sequence ID" value="NZ_JBHUIF010000015.1"/>
</dbReference>
<proteinExistence type="predicted"/>